<accession>A0A2S9Q7J1</accession>
<dbReference type="Gene3D" id="3.30.450.40">
    <property type="match status" value="1"/>
</dbReference>
<dbReference type="InterPro" id="IPR014757">
    <property type="entry name" value="Tscrpt_reg_IclR_C"/>
</dbReference>
<dbReference type="PANTHER" id="PTHR30136">
    <property type="entry name" value="HELIX-TURN-HELIX TRANSCRIPTIONAL REGULATOR, ICLR FAMILY"/>
    <property type="match status" value="1"/>
</dbReference>
<dbReference type="GO" id="GO:0003677">
    <property type="term" value="F:DNA binding"/>
    <property type="evidence" value="ECO:0007669"/>
    <property type="project" value="UniProtKB-KW"/>
</dbReference>
<keyword evidence="2" id="KW-0238">DNA-binding</keyword>
<feature type="domain" description="HTH iclR-type" evidence="4">
    <location>
        <begin position="12"/>
        <end position="74"/>
    </location>
</feature>
<evidence type="ECO:0000259" key="5">
    <source>
        <dbReference type="PROSITE" id="PS51078"/>
    </source>
</evidence>
<evidence type="ECO:0000256" key="2">
    <source>
        <dbReference type="ARBA" id="ARBA00023125"/>
    </source>
</evidence>
<keyword evidence="7" id="KW-1185">Reference proteome</keyword>
<dbReference type="PROSITE" id="PS51078">
    <property type="entry name" value="ICLR_ED"/>
    <property type="match status" value="1"/>
</dbReference>
<dbReference type="AlphaFoldDB" id="A0A2S9Q7J1"/>
<dbReference type="InterPro" id="IPR005471">
    <property type="entry name" value="Tscrpt_reg_IclR_N"/>
</dbReference>
<dbReference type="InterPro" id="IPR029016">
    <property type="entry name" value="GAF-like_dom_sf"/>
</dbReference>
<dbReference type="Gene3D" id="1.10.10.10">
    <property type="entry name" value="Winged helix-like DNA-binding domain superfamily/Winged helix DNA-binding domain"/>
    <property type="match status" value="1"/>
</dbReference>
<dbReference type="InterPro" id="IPR036388">
    <property type="entry name" value="WH-like_DNA-bd_sf"/>
</dbReference>
<keyword evidence="1" id="KW-0805">Transcription regulation</keyword>
<dbReference type="InterPro" id="IPR036390">
    <property type="entry name" value="WH_DNA-bd_sf"/>
</dbReference>
<comment type="caution">
    <text evidence="6">The sequence shown here is derived from an EMBL/GenBank/DDBJ whole genome shotgun (WGS) entry which is preliminary data.</text>
</comment>
<dbReference type="Pfam" id="PF01614">
    <property type="entry name" value="IclR_C"/>
    <property type="match status" value="1"/>
</dbReference>
<reference evidence="6 7" key="1">
    <citation type="submission" date="2018-02" db="EMBL/GenBank/DDBJ databases">
        <title>Whole genome sequencing of endophytic bacterium.</title>
        <authorList>
            <person name="Eedara R."/>
            <person name="Podile A.R."/>
        </authorList>
    </citation>
    <scope>NUCLEOTIDE SEQUENCE [LARGE SCALE GENOMIC DNA]</scope>
    <source>
        <strain evidence="6 7">RP1T</strain>
    </source>
</reference>
<dbReference type="PANTHER" id="PTHR30136:SF8">
    <property type="entry name" value="TRANSCRIPTIONAL REGULATORY PROTEIN"/>
    <property type="match status" value="1"/>
</dbReference>
<dbReference type="EMBL" id="PUEJ01000009">
    <property type="protein sequence ID" value="PRH85318.1"/>
    <property type="molecule type" value="Genomic_DNA"/>
</dbReference>
<evidence type="ECO:0000256" key="3">
    <source>
        <dbReference type="ARBA" id="ARBA00023163"/>
    </source>
</evidence>
<dbReference type="InterPro" id="IPR050707">
    <property type="entry name" value="HTH_MetabolicPath_Reg"/>
</dbReference>
<protein>
    <submittedName>
        <fullName evidence="6">IclR family transcriptional regulator</fullName>
    </submittedName>
</protein>
<dbReference type="FunFam" id="1.10.10.10:FF:000056">
    <property type="entry name" value="IclR family transcriptional regulator"/>
    <property type="match status" value="1"/>
</dbReference>
<dbReference type="OrthoDB" id="6057486at2"/>
<dbReference type="Proteomes" id="UP000237682">
    <property type="component" value="Unassembled WGS sequence"/>
</dbReference>
<gene>
    <name evidence="6" type="ORF">C5L14_23020</name>
</gene>
<evidence type="ECO:0000256" key="1">
    <source>
        <dbReference type="ARBA" id="ARBA00023015"/>
    </source>
</evidence>
<dbReference type="GO" id="GO:0003700">
    <property type="term" value="F:DNA-binding transcription factor activity"/>
    <property type="evidence" value="ECO:0007669"/>
    <property type="project" value="TreeGrafter"/>
</dbReference>
<name>A0A2S9Q7J1_9HYPH</name>
<dbReference type="RefSeq" id="WP_105864407.1">
    <property type="nucleotide sequence ID" value="NZ_PUEJ01000009.1"/>
</dbReference>
<organism evidence="6 7">
    <name type="scientific">Labrys okinawensis</name>
    <dbReference type="NCBI Taxonomy" id="346911"/>
    <lineage>
        <taxon>Bacteria</taxon>
        <taxon>Pseudomonadati</taxon>
        <taxon>Pseudomonadota</taxon>
        <taxon>Alphaproteobacteria</taxon>
        <taxon>Hyphomicrobiales</taxon>
        <taxon>Xanthobacteraceae</taxon>
        <taxon>Labrys</taxon>
    </lineage>
</organism>
<evidence type="ECO:0000259" key="4">
    <source>
        <dbReference type="PROSITE" id="PS51077"/>
    </source>
</evidence>
<evidence type="ECO:0000313" key="7">
    <source>
        <dbReference type="Proteomes" id="UP000237682"/>
    </source>
</evidence>
<dbReference type="SMART" id="SM00346">
    <property type="entry name" value="HTH_ICLR"/>
    <property type="match status" value="1"/>
</dbReference>
<dbReference type="SUPFAM" id="SSF46785">
    <property type="entry name" value="Winged helix' DNA-binding domain"/>
    <property type="match status" value="1"/>
</dbReference>
<sequence>MPRVSGPGGDGVQAVVLAMRILELLAEEGRPMGVSAMAAALETTKSRIWRYLQTLVQHGYIVQLPETERYQLGSRLIKLGQAVGEGRDIVSASARALRDLRDSLGHSAVIAQLEADGVRVLTTVPGKSAVEIGVRPGSLLEFHSSAQGKIALAFGNDALRATVFGMRLERRTQATIVTPGGLRKEIERVRQAGWAIAPNEILIGLNALAAPVFDAAGSLVGTLAIVDSVQYITETPTAEQIERTVRAARQVSEALGYVLD</sequence>
<proteinExistence type="predicted"/>
<dbReference type="Pfam" id="PF09339">
    <property type="entry name" value="HTH_IclR"/>
    <property type="match status" value="1"/>
</dbReference>
<feature type="domain" description="IclR-ED" evidence="5">
    <location>
        <begin position="75"/>
        <end position="257"/>
    </location>
</feature>
<dbReference type="SUPFAM" id="SSF55781">
    <property type="entry name" value="GAF domain-like"/>
    <property type="match status" value="1"/>
</dbReference>
<evidence type="ECO:0000313" key="6">
    <source>
        <dbReference type="EMBL" id="PRH85318.1"/>
    </source>
</evidence>
<dbReference type="GO" id="GO:0045892">
    <property type="term" value="P:negative regulation of DNA-templated transcription"/>
    <property type="evidence" value="ECO:0007669"/>
    <property type="project" value="TreeGrafter"/>
</dbReference>
<dbReference type="PROSITE" id="PS51077">
    <property type="entry name" value="HTH_ICLR"/>
    <property type="match status" value="1"/>
</dbReference>
<keyword evidence="3" id="KW-0804">Transcription</keyword>